<evidence type="ECO:0000313" key="3">
    <source>
        <dbReference type="Proteomes" id="UP001499843"/>
    </source>
</evidence>
<feature type="compositionally biased region" description="Basic and acidic residues" evidence="1">
    <location>
        <begin position="35"/>
        <end position="58"/>
    </location>
</feature>
<comment type="caution">
    <text evidence="2">The sequence shown here is derived from an EMBL/GenBank/DDBJ whole genome shotgun (WGS) entry which is preliminary data.</text>
</comment>
<sequence>MPIFPESATFDFECEVAVVIGRAGRDLTLEEARGHLARDGHQHHGGRERAVARTRRADSQTGPAH</sequence>
<evidence type="ECO:0000313" key="2">
    <source>
        <dbReference type="EMBL" id="GAA2219551.1"/>
    </source>
</evidence>
<reference evidence="2 3" key="1">
    <citation type="journal article" date="2019" name="Int. J. Syst. Evol. Microbiol.">
        <title>The Global Catalogue of Microorganisms (GCM) 10K type strain sequencing project: providing services to taxonomists for standard genome sequencing and annotation.</title>
        <authorList>
            <consortium name="The Broad Institute Genomics Platform"/>
            <consortium name="The Broad Institute Genome Sequencing Center for Infectious Disease"/>
            <person name="Wu L."/>
            <person name="Ma J."/>
        </authorList>
    </citation>
    <scope>NUCLEOTIDE SEQUENCE [LARGE SCALE GENOMIC DNA]</scope>
    <source>
        <strain evidence="2 3">JCM 16114</strain>
    </source>
</reference>
<dbReference type="Gene3D" id="3.90.850.10">
    <property type="entry name" value="Fumarylacetoacetase-like, C-terminal domain"/>
    <property type="match status" value="1"/>
</dbReference>
<feature type="region of interest" description="Disordered" evidence="1">
    <location>
        <begin position="35"/>
        <end position="65"/>
    </location>
</feature>
<proteinExistence type="predicted"/>
<keyword evidence="3" id="KW-1185">Reference proteome</keyword>
<dbReference type="InterPro" id="IPR036663">
    <property type="entry name" value="Fumarylacetoacetase_C_sf"/>
</dbReference>
<accession>A0ABN3D5J6</accession>
<protein>
    <submittedName>
        <fullName evidence="2">Uncharacterized protein</fullName>
    </submittedName>
</protein>
<organism evidence="2 3">
    <name type="scientific">Nonomuraea monospora</name>
    <dbReference type="NCBI Taxonomy" id="568818"/>
    <lineage>
        <taxon>Bacteria</taxon>
        <taxon>Bacillati</taxon>
        <taxon>Actinomycetota</taxon>
        <taxon>Actinomycetes</taxon>
        <taxon>Streptosporangiales</taxon>
        <taxon>Streptosporangiaceae</taxon>
        <taxon>Nonomuraea</taxon>
    </lineage>
</organism>
<dbReference type="Proteomes" id="UP001499843">
    <property type="component" value="Unassembled WGS sequence"/>
</dbReference>
<dbReference type="SUPFAM" id="SSF56529">
    <property type="entry name" value="FAH"/>
    <property type="match status" value="1"/>
</dbReference>
<dbReference type="EMBL" id="BAAAQX010000077">
    <property type="protein sequence ID" value="GAA2219551.1"/>
    <property type="molecule type" value="Genomic_DNA"/>
</dbReference>
<evidence type="ECO:0000256" key="1">
    <source>
        <dbReference type="SAM" id="MobiDB-lite"/>
    </source>
</evidence>
<gene>
    <name evidence="2" type="ORF">GCM10009850_120920</name>
</gene>
<name>A0ABN3D5J6_9ACTN</name>